<accession>A0ABV2JWB4</accession>
<name>A0ABV2JWB4_9GAMM</name>
<sequence length="622" mass="68168">MGIEVLTRQYAQRSDEDLYGWVRPFDHELDADDSDRLKAFGSSSHGYPLFPLSRESIAALTRRELRQGTQLIFNPRAFINHVLRDVLVLRAEFVRGEFPPPGFKDAVMSTGAEIAVRAQPLSDTMRARLAPALVYWAGNPQDLTSAPRVSKDVFSAFQLAWPFDTNAPAVLIPPRQATPAAPERTRPTSPIEQEAPAAAPVTPQDESIEAWATGQLLTQRPANEVRKVIAQALNERLDWNSLRMRRQPIQAGHIWLPFASVGNPTAEPRFLVGQEVRPLALNVRAGVPALCRWAANGRNWNYPRAEDDYAVAQMLLDGLEMQAMQWFPQIACQRAQAALRTLHRQALLLRMTRKAEPDEPALVDYFRPLDASPIAPDKDDRSPEAPILQIAVDAANALDDVRDVLLDSVACFQGPGSTALAVDRVRLQNAWNAKDDESQDSALLAQSDKARQIARDLGSSRLKNFVSRYTSLLDKRLPTIQRILGPVPEISLVAPIKELLGEAKRAGTLARVEYSPTAVDRALGFLASDAGRSVLRRASSFSAPDSARSAEFQLAACTDIELASLRTATEALETLETLVTNIQRAADSQLKVSGGGDVADALNALRANLTALAGEGDPVESR</sequence>
<proteinExistence type="predicted"/>
<reference evidence="2 3" key="1">
    <citation type="submission" date="2024-06" db="EMBL/GenBank/DDBJ databases">
        <title>Sorghum-associated microbial communities from plants grown in Nebraska, USA.</title>
        <authorList>
            <person name="Schachtman D."/>
        </authorList>
    </citation>
    <scope>NUCLEOTIDE SEQUENCE [LARGE SCALE GENOMIC DNA]</scope>
    <source>
        <strain evidence="2 3">1073</strain>
    </source>
</reference>
<evidence type="ECO:0000313" key="3">
    <source>
        <dbReference type="Proteomes" id="UP001549184"/>
    </source>
</evidence>
<gene>
    <name evidence="2" type="ORF">ABIC75_002857</name>
</gene>
<comment type="caution">
    <text evidence="2">The sequence shown here is derived from an EMBL/GenBank/DDBJ whole genome shotgun (WGS) entry which is preliminary data.</text>
</comment>
<dbReference type="EMBL" id="JBEPMU010000004">
    <property type="protein sequence ID" value="MET3653121.1"/>
    <property type="molecule type" value="Genomic_DNA"/>
</dbReference>
<organism evidence="2 3">
    <name type="scientific">Dyella japonica</name>
    <dbReference type="NCBI Taxonomy" id="231455"/>
    <lineage>
        <taxon>Bacteria</taxon>
        <taxon>Pseudomonadati</taxon>
        <taxon>Pseudomonadota</taxon>
        <taxon>Gammaproteobacteria</taxon>
        <taxon>Lysobacterales</taxon>
        <taxon>Rhodanobacteraceae</taxon>
        <taxon>Dyella</taxon>
    </lineage>
</organism>
<keyword evidence="3" id="KW-1185">Reference proteome</keyword>
<evidence type="ECO:0000313" key="2">
    <source>
        <dbReference type="EMBL" id="MET3653121.1"/>
    </source>
</evidence>
<dbReference type="Proteomes" id="UP001549184">
    <property type="component" value="Unassembled WGS sequence"/>
</dbReference>
<protein>
    <submittedName>
        <fullName evidence="2">Uncharacterized protein</fullName>
    </submittedName>
</protein>
<feature type="region of interest" description="Disordered" evidence="1">
    <location>
        <begin position="174"/>
        <end position="205"/>
    </location>
</feature>
<dbReference type="RefSeq" id="WP_354014518.1">
    <property type="nucleotide sequence ID" value="NZ_JBEPMU010000004.1"/>
</dbReference>
<evidence type="ECO:0000256" key="1">
    <source>
        <dbReference type="SAM" id="MobiDB-lite"/>
    </source>
</evidence>